<feature type="domain" description="COQ9 C-terminal" evidence="1">
    <location>
        <begin position="160"/>
        <end position="195"/>
    </location>
</feature>
<accession>A0A291P4Z8</accession>
<evidence type="ECO:0000313" key="3">
    <source>
        <dbReference type="Proteomes" id="UP000219993"/>
    </source>
</evidence>
<dbReference type="InterPro" id="IPR009057">
    <property type="entry name" value="Homeodomain-like_sf"/>
</dbReference>
<dbReference type="GO" id="GO:0003677">
    <property type="term" value="F:DNA binding"/>
    <property type="evidence" value="ECO:0007669"/>
    <property type="project" value="UniProtKB-KW"/>
</dbReference>
<protein>
    <submittedName>
        <fullName evidence="2">DNA-binding transcriptional regulator, AcrR family</fullName>
    </submittedName>
</protein>
<dbReference type="OrthoDB" id="7375611at2"/>
<dbReference type="Proteomes" id="UP000219993">
    <property type="component" value="Chromosome"/>
</dbReference>
<name>A0A291P4Z8_9GAMM</name>
<keyword evidence="3" id="KW-1185">Reference proteome</keyword>
<sequence length="202" mass="23151">MAMIPVHAGPEATPDLAGAILETALIIAEERGWEAVRLTEVAARLGVPASRLLVHYRDLDAVADAWFLRGLAAMLADPPGGFADWPTRDRLAHCLLGWFDALAPHRTITAQMLRTKAHPPHPHTWIPMIVELSRLIQWWRQAARLEAPYGSRRARREEVVLTALFLATLRVWEHDTSPDQHDTRHFLHRRLKRLSRWLNWDE</sequence>
<reference evidence="2 3" key="1">
    <citation type="journal article" date="2017" name="Sci. Rep.">
        <title>Revealing the Saline Adaptation Strategies of the Halophilic Bacterium Halomonas beimenensis through High-throughput Omics and Transposon Mutagenesis Approaches.</title>
        <authorList>
            <person name="Chen Y.H."/>
            <person name="Lin S.S."/>
            <person name="Shyu Y.T."/>
        </authorList>
    </citation>
    <scope>NUCLEOTIDE SEQUENCE [LARGE SCALE GENOMIC DNA]</scope>
    <source>
        <strain evidence="2 3">NTU-111</strain>
    </source>
</reference>
<keyword evidence="2" id="KW-0238">DNA-binding</keyword>
<dbReference type="SUPFAM" id="SSF46689">
    <property type="entry name" value="Homeodomain-like"/>
    <property type="match status" value="1"/>
</dbReference>
<proteinExistence type="predicted"/>
<evidence type="ECO:0000313" key="2">
    <source>
        <dbReference type="EMBL" id="ATJ81956.1"/>
    </source>
</evidence>
<dbReference type="Gene3D" id="1.10.357.10">
    <property type="entry name" value="Tetracycline Repressor, domain 2"/>
    <property type="match status" value="1"/>
</dbReference>
<dbReference type="AlphaFoldDB" id="A0A291P4Z8"/>
<dbReference type="EMBL" id="CP021435">
    <property type="protein sequence ID" value="ATJ81956.1"/>
    <property type="molecule type" value="Genomic_DNA"/>
</dbReference>
<dbReference type="InterPro" id="IPR013718">
    <property type="entry name" value="COQ9_C"/>
</dbReference>
<dbReference type="Pfam" id="PF08511">
    <property type="entry name" value="COQ9"/>
    <property type="match status" value="1"/>
</dbReference>
<organism evidence="2 3">
    <name type="scientific">Halomonas beimenensis</name>
    <dbReference type="NCBI Taxonomy" id="475662"/>
    <lineage>
        <taxon>Bacteria</taxon>
        <taxon>Pseudomonadati</taxon>
        <taxon>Pseudomonadota</taxon>
        <taxon>Gammaproteobacteria</taxon>
        <taxon>Oceanospirillales</taxon>
        <taxon>Halomonadaceae</taxon>
        <taxon>Halomonas</taxon>
    </lineage>
</organism>
<evidence type="ECO:0000259" key="1">
    <source>
        <dbReference type="Pfam" id="PF08511"/>
    </source>
</evidence>
<dbReference type="RefSeq" id="WP_097788455.1">
    <property type="nucleotide sequence ID" value="NZ_BAAADT010000063.1"/>
</dbReference>
<gene>
    <name evidence="2" type="ORF">BEI_0969</name>
</gene>
<dbReference type="KEGG" id="hbe:BEI_0969"/>